<dbReference type="GO" id="GO:0000976">
    <property type="term" value="F:transcription cis-regulatory region binding"/>
    <property type="evidence" value="ECO:0007669"/>
    <property type="project" value="TreeGrafter"/>
</dbReference>
<feature type="domain" description="OmpR/PhoB-type" evidence="9">
    <location>
        <begin position="124"/>
        <end position="225"/>
    </location>
</feature>
<keyword evidence="4 7" id="KW-0238">DNA-binding</keyword>
<dbReference type="RefSeq" id="WP_322808787.1">
    <property type="nucleotide sequence ID" value="NZ_CBCPHT010000003.1"/>
</dbReference>
<dbReference type="SMART" id="SM00448">
    <property type="entry name" value="REC"/>
    <property type="match status" value="1"/>
</dbReference>
<evidence type="ECO:0000313" key="11">
    <source>
        <dbReference type="Proteomes" id="UP001290462"/>
    </source>
</evidence>
<dbReference type="InterPro" id="IPR001789">
    <property type="entry name" value="Sig_transdc_resp-reg_receiver"/>
</dbReference>
<keyword evidence="2" id="KW-0902">Two-component regulatory system</keyword>
<feature type="modified residue" description="4-aspartylphosphate" evidence="6">
    <location>
        <position position="51"/>
    </location>
</feature>
<dbReference type="GO" id="GO:0006355">
    <property type="term" value="P:regulation of DNA-templated transcription"/>
    <property type="evidence" value="ECO:0007669"/>
    <property type="project" value="InterPro"/>
</dbReference>
<evidence type="ECO:0000256" key="4">
    <source>
        <dbReference type="ARBA" id="ARBA00023125"/>
    </source>
</evidence>
<dbReference type="GO" id="GO:0005829">
    <property type="term" value="C:cytosol"/>
    <property type="evidence" value="ECO:0007669"/>
    <property type="project" value="TreeGrafter"/>
</dbReference>
<comment type="caution">
    <text evidence="10">The sequence shown here is derived from an EMBL/GenBank/DDBJ whole genome shotgun (WGS) entry which is preliminary data.</text>
</comment>
<dbReference type="AlphaFoldDB" id="A0AAW9K5E4"/>
<accession>A0AAW9K5E4</accession>
<dbReference type="SMART" id="SM00862">
    <property type="entry name" value="Trans_reg_C"/>
    <property type="match status" value="1"/>
</dbReference>
<dbReference type="EMBL" id="JAVBVO010000003">
    <property type="protein sequence ID" value="MDZ5758466.1"/>
    <property type="molecule type" value="Genomic_DNA"/>
</dbReference>
<sequence>MKILIVDDEPKILDVIEAYLVVNGHLVYRAETGSQALEKYRVVGPDLIILDWMLPDSSGMEVCQEIRLESSVPIIMLTAKAGEKNIISGLKMGADDYMVKPFSPKELVMRVETVLRRTGYQAKMQKIKFNDGKLVIDVLGKQVFQSNQLVCLTGTEFDLLQIFAESPEQIFSREQLIEHVKGIEFDGMDRVIDSHIKNLRQKIEDNPKKPEFILTVHGRGYRFGGKK</sequence>
<keyword evidence="3" id="KW-0805">Transcription regulation</keyword>
<dbReference type="PANTHER" id="PTHR48111">
    <property type="entry name" value="REGULATOR OF RPOS"/>
    <property type="match status" value="1"/>
</dbReference>
<dbReference type="FunFam" id="3.40.50.2300:FF:000001">
    <property type="entry name" value="DNA-binding response regulator PhoB"/>
    <property type="match status" value="1"/>
</dbReference>
<evidence type="ECO:0000256" key="2">
    <source>
        <dbReference type="ARBA" id="ARBA00023012"/>
    </source>
</evidence>
<keyword evidence="5" id="KW-0804">Transcription</keyword>
<evidence type="ECO:0000256" key="3">
    <source>
        <dbReference type="ARBA" id="ARBA00023015"/>
    </source>
</evidence>
<dbReference type="InterPro" id="IPR001867">
    <property type="entry name" value="OmpR/PhoB-type_DNA-bd"/>
</dbReference>
<evidence type="ECO:0000256" key="6">
    <source>
        <dbReference type="PROSITE-ProRule" id="PRU00169"/>
    </source>
</evidence>
<dbReference type="Gene3D" id="3.40.50.2300">
    <property type="match status" value="1"/>
</dbReference>
<evidence type="ECO:0000256" key="5">
    <source>
        <dbReference type="ARBA" id="ARBA00023163"/>
    </source>
</evidence>
<evidence type="ECO:0000259" key="8">
    <source>
        <dbReference type="PROSITE" id="PS50110"/>
    </source>
</evidence>
<protein>
    <submittedName>
        <fullName evidence="10">Response regulator transcription factor</fullName>
    </submittedName>
</protein>
<dbReference type="CDD" id="cd00383">
    <property type="entry name" value="trans_reg_C"/>
    <property type="match status" value="1"/>
</dbReference>
<feature type="DNA-binding region" description="OmpR/PhoB-type" evidence="7">
    <location>
        <begin position="124"/>
        <end position="225"/>
    </location>
</feature>
<dbReference type="InterPro" id="IPR011006">
    <property type="entry name" value="CheY-like_superfamily"/>
</dbReference>
<evidence type="ECO:0000259" key="9">
    <source>
        <dbReference type="PROSITE" id="PS51755"/>
    </source>
</evidence>
<proteinExistence type="predicted"/>
<evidence type="ECO:0000256" key="7">
    <source>
        <dbReference type="PROSITE-ProRule" id="PRU01091"/>
    </source>
</evidence>
<reference evidence="10" key="1">
    <citation type="submission" date="2023-08" db="EMBL/GenBank/DDBJ databases">
        <title>Genomic characterization of piscicolin 126 produced by Carnobacterium maltaromaticum CM22 strain isolated from salmon (Salmo salar).</title>
        <authorList>
            <person name="Gonzalez-Gragera E."/>
            <person name="Garcia-Lopez J.D."/>
            <person name="Teso-Perez C."/>
            <person name="Gimenez-Hernandez I."/>
            <person name="Peralta-Sanchez J.M."/>
            <person name="Valdivia E."/>
            <person name="Montalban-Lopez M."/>
            <person name="Martin-Platero A.M."/>
            <person name="Banos A."/>
            <person name="Martinez-Bueno M."/>
        </authorList>
    </citation>
    <scope>NUCLEOTIDE SEQUENCE</scope>
    <source>
        <strain evidence="10">CM22</strain>
    </source>
</reference>
<dbReference type="PROSITE" id="PS51755">
    <property type="entry name" value="OMPR_PHOB"/>
    <property type="match status" value="1"/>
</dbReference>
<dbReference type="PANTHER" id="PTHR48111:SF73">
    <property type="entry name" value="ALKALINE PHOSPHATASE SYNTHESIS TRANSCRIPTIONAL REGULATORY PROTEIN PHOP"/>
    <property type="match status" value="1"/>
</dbReference>
<dbReference type="InterPro" id="IPR039420">
    <property type="entry name" value="WalR-like"/>
</dbReference>
<evidence type="ECO:0000313" key="10">
    <source>
        <dbReference type="EMBL" id="MDZ5758466.1"/>
    </source>
</evidence>
<dbReference type="InterPro" id="IPR016032">
    <property type="entry name" value="Sig_transdc_resp-reg_C-effctor"/>
</dbReference>
<name>A0AAW9K5E4_CARML</name>
<dbReference type="Gene3D" id="1.10.10.10">
    <property type="entry name" value="Winged helix-like DNA-binding domain superfamily/Winged helix DNA-binding domain"/>
    <property type="match status" value="1"/>
</dbReference>
<gene>
    <name evidence="10" type="ORF">RAK27_07290</name>
</gene>
<dbReference type="PROSITE" id="PS50110">
    <property type="entry name" value="RESPONSE_REGULATORY"/>
    <property type="match status" value="1"/>
</dbReference>
<dbReference type="SUPFAM" id="SSF46894">
    <property type="entry name" value="C-terminal effector domain of the bipartite response regulators"/>
    <property type="match status" value="1"/>
</dbReference>
<dbReference type="CDD" id="cd17574">
    <property type="entry name" value="REC_OmpR"/>
    <property type="match status" value="1"/>
</dbReference>
<dbReference type="GO" id="GO:0000156">
    <property type="term" value="F:phosphorelay response regulator activity"/>
    <property type="evidence" value="ECO:0007669"/>
    <property type="project" value="TreeGrafter"/>
</dbReference>
<feature type="domain" description="Response regulatory" evidence="8">
    <location>
        <begin position="2"/>
        <end position="115"/>
    </location>
</feature>
<dbReference type="Pfam" id="PF00072">
    <property type="entry name" value="Response_reg"/>
    <property type="match status" value="1"/>
</dbReference>
<evidence type="ECO:0000256" key="1">
    <source>
        <dbReference type="ARBA" id="ARBA00022553"/>
    </source>
</evidence>
<keyword evidence="1 6" id="KW-0597">Phosphoprotein</keyword>
<organism evidence="10 11">
    <name type="scientific">Carnobacterium maltaromaticum</name>
    <name type="common">Carnobacterium piscicola</name>
    <dbReference type="NCBI Taxonomy" id="2751"/>
    <lineage>
        <taxon>Bacteria</taxon>
        <taxon>Bacillati</taxon>
        <taxon>Bacillota</taxon>
        <taxon>Bacilli</taxon>
        <taxon>Lactobacillales</taxon>
        <taxon>Carnobacteriaceae</taxon>
        <taxon>Carnobacterium</taxon>
    </lineage>
</organism>
<dbReference type="Pfam" id="PF00486">
    <property type="entry name" value="Trans_reg_C"/>
    <property type="match status" value="1"/>
</dbReference>
<dbReference type="Proteomes" id="UP001290462">
    <property type="component" value="Unassembled WGS sequence"/>
</dbReference>
<dbReference type="GO" id="GO:0032993">
    <property type="term" value="C:protein-DNA complex"/>
    <property type="evidence" value="ECO:0007669"/>
    <property type="project" value="TreeGrafter"/>
</dbReference>
<dbReference type="SUPFAM" id="SSF52172">
    <property type="entry name" value="CheY-like"/>
    <property type="match status" value="1"/>
</dbReference>
<dbReference type="InterPro" id="IPR036388">
    <property type="entry name" value="WH-like_DNA-bd_sf"/>
</dbReference>
<dbReference type="Gene3D" id="6.10.250.690">
    <property type="match status" value="1"/>
</dbReference>